<dbReference type="Gene3D" id="3.40.30.10">
    <property type="entry name" value="Glutaredoxin"/>
    <property type="match status" value="1"/>
</dbReference>
<dbReference type="CDD" id="cd03048">
    <property type="entry name" value="GST_N_Ure2p_like"/>
    <property type="match status" value="1"/>
</dbReference>
<dbReference type="InterPro" id="IPR010987">
    <property type="entry name" value="Glutathione-S-Trfase_C-like"/>
</dbReference>
<dbReference type="SUPFAM" id="SSF52833">
    <property type="entry name" value="Thioredoxin-like"/>
    <property type="match status" value="1"/>
</dbReference>
<reference evidence="5 6" key="1">
    <citation type="submission" date="2020-01" db="EMBL/GenBank/DDBJ databases">
        <title>Identification and distribution of gene clusters putatively required for synthesis of sphingolipid metabolism inhibitors in phylogenetically diverse species of the filamentous fungus Fusarium.</title>
        <authorList>
            <person name="Kim H.-S."/>
            <person name="Busman M."/>
            <person name="Brown D.W."/>
            <person name="Divon H."/>
            <person name="Uhlig S."/>
            <person name="Proctor R.H."/>
        </authorList>
    </citation>
    <scope>NUCLEOTIDE SEQUENCE [LARGE SCALE GENOMIC DNA]</scope>
    <source>
        <strain evidence="5 6">NRRL 20459</strain>
    </source>
</reference>
<protein>
    <submittedName>
        <fullName evidence="5">Glutathione S-transferase chloride channel</fullName>
    </submittedName>
</protein>
<gene>
    <name evidence="5" type="ORF">FALBO_3410</name>
</gene>
<dbReference type="AlphaFoldDB" id="A0A8H4LHT4"/>
<dbReference type="PROSITE" id="PS50404">
    <property type="entry name" value="GST_NTER"/>
    <property type="match status" value="1"/>
</dbReference>
<dbReference type="InterPro" id="IPR036249">
    <property type="entry name" value="Thioredoxin-like_sf"/>
</dbReference>
<dbReference type="Gene3D" id="1.20.1050.10">
    <property type="match status" value="1"/>
</dbReference>
<feature type="domain" description="GST C-terminal" evidence="4">
    <location>
        <begin position="90"/>
        <end position="213"/>
    </location>
</feature>
<name>A0A8H4LHT4_9HYPO</name>
<dbReference type="Pfam" id="PF02798">
    <property type="entry name" value="GST_N"/>
    <property type="match status" value="1"/>
</dbReference>
<dbReference type="PANTHER" id="PTHR44051">
    <property type="entry name" value="GLUTATHIONE S-TRANSFERASE-RELATED"/>
    <property type="match status" value="1"/>
</dbReference>
<evidence type="ECO:0000313" key="5">
    <source>
        <dbReference type="EMBL" id="KAF4469672.1"/>
    </source>
</evidence>
<evidence type="ECO:0000313" key="6">
    <source>
        <dbReference type="Proteomes" id="UP000554235"/>
    </source>
</evidence>
<accession>A0A8H4LHT4</accession>
<evidence type="ECO:0000259" key="4">
    <source>
        <dbReference type="PROSITE" id="PS50405"/>
    </source>
</evidence>
<dbReference type="InterPro" id="IPR036282">
    <property type="entry name" value="Glutathione-S-Trfase_C_sf"/>
</dbReference>
<dbReference type="GO" id="GO:0016740">
    <property type="term" value="F:transferase activity"/>
    <property type="evidence" value="ECO:0007669"/>
    <property type="project" value="UniProtKB-KW"/>
</dbReference>
<organism evidence="5 6">
    <name type="scientific">Fusarium albosuccineum</name>
    <dbReference type="NCBI Taxonomy" id="1237068"/>
    <lineage>
        <taxon>Eukaryota</taxon>
        <taxon>Fungi</taxon>
        <taxon>Dikarya</taxon>
        <taxon>Ascomycota</taxon>
        <taxon>Pezizomycotina</taxon>
        <taxon>Sordariomycetes</taxon>
        <taxon>Hypocreomycetidae</taxon>
        <taxon>Hypocreales</taxon>
        <taxon>Nectriaceae</taxon>
        <taxon>Fusarium</taxon>
        <taxon>Fusarium decemcellulare species complex</taxon>
    </lineage>
</organism>
<comment type="caution">
    <text evidence="5">The sequence shown here is derived from an EMBL/GenBank/DDBJ whole genome shotgun (WGS) entry which is preliminary data.</text>
</comment>
<comment type="similarity">
    <text evidence="1 2">Belongs to the GST superfamily.</text>
</comment>
<dbReference type="InterPro" id="IPR040079">
    <property type="entry name" value="Glutathione_S-Trfase"/>
</dbReference>
<evidence type="ECO:0000256" key="1">
    <source>
        <dbReference type="ARBA" id="ARBA00007409"/>
    </source>
</evidence>
<dbReference type="InterPro" id="IPR004045">
    <property type="entry name" value="Glutathione_S-Trfase_N"/>
</dbReference>
<dbReference type="OrthoDB" id="422574at2759"/>
<feature type="domain" description="GST N-terminal" evidence="3">
    <location>
        <begin position="5"/>
        <end position="84"/>
    </location>
</feature>
<dbReference type="Pfam" id="PF00043">
    <property type="entry name" value="GST_C"/>
    <property type="match status" value="1"/>
</dbReference>
<dbReference type="EMBL" id="JAADYS010000446">
    <property type="protein sequence ID" value="KAF4469672.1"/>
    <property type="molecule type" value="Genomic_DNA"/>
</dbReference>
<dbReference type="SUPFAM" id="SSF47616">
    <property type="entry name" value="GST C-terminal domain-like"/>
    <property type="match status" value="1"/>
</dbReference>
<evidence type="ECO:0000259" key="3">
    <source>
        <dbReference type="PROSITE" id="PS50404"/>
    </source>
</evidence>
<dbReference type="PROSITE" id="PS50405">
    <property type="entry name" value="GST_CTER"/>
    <property type="match status" value="1"/>
</dbReference>
<dbReference type="Proteomes" id="UP000554235">
    <property type="component" value="Unassembled WGS sequence"/>
</dbReference>
<evidence type="ECO:0000256" key="2">
    <source>
        <dbReference type="RuleBase" id="RU003494"/>
    </source>
</evidence>
<keyword evidence="6" id="KW-1185">Reference proteome</keyword>
<keyword evidence="5" id="KW-0808">Transferase</keyword>
<dbReference type="InterPro" id="IPR004046">
    <property type="entry name" value="GST_C"/>
</dbReference>
<dbReference type="SFLD" id="SFLDG00358">
    <property type="entry name" value="Main_(cytGST)"/>
    <property type="match status" value="1"/>
</dbReference>
<dbReference type="PANTHER" id="PTHR44051:SF3">
    <property type="entry name" value="TRANSCRIPTIONAL REGULATOR URE2"/>
    <property type="match status" value="1"/>
</dbReference>
<sequence length="213" mass="24981">MSEIKPITFYSHGRGPNPKKIAIVFEELGIPYEKIVIDDPKDESFTKINPNGRLPAIKDPNTGITLWESGAILEYLKETYDKECKLTFLSFPEKWHLKQYLHFQMSGQGPYFGQCAWFHMFHQEDIPSAKERYIEQSLRVFGVLNTILDGKTYLVGEKCTYVDLAFFPWNDLITLVIKDLWAKYEVEEKYPNFAAWHKRIRERSSVKKIYGLE</sequence>
<dbReference type="SFLD" id="SFLDG01151">
    <property type="entry name" value="Main.2:_Nu-like"/>
    <property type="match status" value="1"/>
</dbReference>
<proteinExistence type="inferred from homology"/>
<dbReference type="SFLD" id="SFLDS00019">
    <property type="entry name" value="Glutathione_Transferase_(cytos"/>
    <property type="match status" value="1"/>
</dbReference>